<sequence>MLPQPVLPDAWQQSPVRHHSSTGLGSKARFVDPSTTLTRNESATSTSSSSPSTITRRRSVSSGRSIRSSSSRRDLTRTTSTLSSFSQKAAAKGRSITQKLFRSSRQDGVESPVEDMGMGVGSLAARQDEGVNGAVAADGDEQGRSGGERRVWRVPNSEGYSFDTQR</sequence>
<name>A0A9P4USB5_9PEZI</name>
<reference evidence="2" key="1">
    <citation type="journal article" date="2020" name="Stud. Mycol.">
        <title>101 Dothideomycetes genomes: a test case for predicting lifestyles and emergence of pathogens.</title>
        <authorList>
            <person name="Haridas S."/>
            <person name="Albert R."/>
            <person name="Binder M."/>
            <person name="Bloem J."/>
            <person name="Labutti K."/>
            <person name="Salamov A."/>
            <person name="Andreopoulos B."/>
            <person name="Baker S."/>
            <person name="Barry K."/>
            <person name="Bills G."/>
            <person name="Bluhm B."/>
            <person name="Cannon C."/>
            <person name="Castanera R."/>
            <person name="Culley D."/>
            <person name="Daum C."/>
            <person name="Ezra D."/>
            <person name="Gonzalez J."/>
            <person name="Henrissat B."/>
            <person name="Kuo A."/>
            <person name="Liang C."/>
            <person name="Lipzen A."/>
            <person name="Lutzoni F."/>
            <person name="Magnuson J."/>
            <person name="Mondo S."/>
            <person name="Nolan M."/>
            <person name="Ohm R."/>
            <person name="Pangilinan J."/>
            <person name="Park H.-J."/>
            <person name="Ramirez L."/>
            <person name="Alfaro M."/>
            <person name="Sun H."/>
            <person name="Tritt A."/>
            <person name="Yoshinaga Y."/>
            <person name="Zwiers L.-H."/>
            <person name="Turgeon B."/>
            <person name="Goodwin S."/>
            <person name="Spatafora J."/>
            <person name="Crous P."/>
            <person name="Grigoriev I."/>
        </authorList>
    </citation>
    <scope>NUCLEOTIDE SEQUENCE</scope>
    <source>
        <strain evidence="2">CBS 116435</strain>
    </source>
</reference>
<keyword evidence="3" id="KW-1185">Reference proteome</keyword>
<dbReference type="EMBL" id="MU003775">
    <property type="protein sequence ID" value="KAF2723598.1"/>
    <property type="molecule type" value="Genomic_DNA"/>
</dbReference>
<comment type="caution">
    <text evidence="2">The sequence shown here is derived from an EMBL/GenBank/DDBJ whole genome shotgun (WGS) entry which is preliminary data.</text>
</comment>
<accession>A0A9P4USB5</accession>
<protein>
    <submittedName>
        <fullName evidence="2">Uncharacterized protein</fullName>
    </submittedName>
</protein>
<proteinExistence type="predicted"/>
<evidence type="ECO:0000256" key="1">
    <source>
        <dbReference type="SAM" id="MobiDB-lite"/>
    </source>
</evidence>
<organism evidence="2 3">
    <name type="scientific">Polychaeton citri CBS 116435</name>
    <dbReference type="NCBI Taxonomy" id="1314669"/>
    <lineage>
        <taxon>Eukaryota</taxon>
        <taxon>Fungi</taxon>
        <taxon>Dikarya</taxon>
        <taxon>Ascomycota</taxon>
        <taxon>Pezizomycotina</taxon>
        <taxon>Dothideomycetes</taxon>
        <taxon>Dothideomycetidae</taxon>
        <taxon>Capnodiales</taxon>
        <taxon>Capnodiaceae</taxon>
        <taxon>Polychaeton</taxon>
    </lineage>
</organism>
<dbReference type="Proteomes" id="UP000799441">
    <property type="component" value="Unassembled WGS sequence"/>
</dbReference>
<feature type="region of interest" description="Disordered" evidence="1">
    <location>
        <begin position="1"/>
        <end position="166"/>
    </location>
</feature>
<feature type="compositionally biased region" description="Low complexity" evidence="1">
    <location>
        <begin position="38"/>
        <end position="69"/>
    </location>
</feature>
<feature type="compositionally biased region" description="Low complexity" evidence="1">
    <location>
        <begin position="77"/>
        <end position="86"/>
    </location>
</feature>
<evidence type="ECO:0000313" key="2">
    <source>
        <dbReference type="EMBL" id="KAF2723598.1"/>
    </source>
</evidence>
<evidence type="ECO:0000313" key="3">
    <source>
        <dbReference type="Proteomes" id="UP000799441"/>
    </source>
</evidence>
<gene>
    <name evidence="2" type="ORF">K431DRAFT_301506</name>
</gene>
<dbReference type="AlphaFoldDB" id="A0A9P4USB5"/>
<feature type="compositionally biased region" description="Basic and acidic residues" evidence="1">
    <location>
        <begin position="141"/>
        <end position="151"/>
    </location>
</feature>